<name>A0A8S5S6X2_9CAUD</name>
<keyword evidence="3" id="KW-0378">Hydrolase</keyword>
<dbReference type="Pfam" id="PF07463">
    <property type="entry name" value="NUMOD4"/>
    <property type="match status" value="1"/>
</dbReference>
<proteinExistence type="predicted"/>
<dbReference type="SUPFAM" id="SSF54060">
    <property type="entry name" value="His-Me finger endonucleases"/>
    <property type="match status" value="1"/>
</dbReference>
<organism evidence="3">
    <name type="scientific">Siphoviridae sp. ctkTz2</name>
    <dbReference type="NCBI Taxonomy" id="2827923"/>
    <lineage>
        <taxon>Viruses</taxon>
        <taxon>Duplodnaviria</taxon>
        <taxon>Heunggongvirae</taxon>
        <taxon>Uroviricota</taxon>
        <taxon>Caudoviricetes</taxon>
    </lineage>
</organism>
<dbReference type="InterPro" id="IPR044925">
    <property type="entry name" value="His-Me_finger_sf"/>
</dbReference>
<feature type="domain" description="NUMOD4" evidence="1">
    <location>
        <begin position="4"/>
        <end position="55"/>
    </location>
</feature>
<sequence length="178" mass="20924">MDKEIWKDIEGFEGFYQVSNLGRIKSLGGWCGSSKRKEKIRTLNHTKDGYLKVRLMYQGKDITCRVHRLVAKAFIPNPNNFETVNHKDGNKENNKVENLEWCDRDYQMEHAYKMRLKTSQKGSDNSNSKLTDDDIKYIRKVYKKYSKDFNTVSLAKQFNVTNRVIGLIVRNKSYKNVK</sequence>
<evidence type="ECO:0000313" key="3">
    <source>
        <dbReference type="EMBL" id="DAF46423.1"/>
    </source>
</evidence>
<dbReference type="Gene3D" id="3.90.75.20">
    <property type="match status" value="1"/>
</dbReference>
<feature type="domain" description="HNH nuclease" evidence="2">
    <location>
        <begin position="65"/>
        <end position="104"/>
    </location>
</feature>
<reference evidence="3" key="1">
    <citation type="journal article" date="2021" name="Proc. Natl. Acad. Sci. U.S.A.">
        <title>A Catalog of Tens of Thousands of Viruses from Human Metagenomes Reveals Hidden Associations with Chronic Diseases.</title>
        <authorList>
            <person name="Tisza M.J."/>
            <person name="Buck C.B."/>
        </authorList>
    </citation>
    <scope>NUCLEOTIDE SEQUENCE</scope>
    <source>
        <strain evidence="3">CtkTz2</strain>
    </source>
</reference>
<dbReference type="GO" id="GO:0004519">
    <property type="term" value="F:endonuclease activity"/>
    <property type="evidence" value="ECO:0007669"/>
    <property type="project" value="UniProtKB-KW"/>
</dbReference>
<keyword evidence="3" id="KW-0255">Endonuclease</keyword>
<evidence type="ECO:0000259" key="2">
    <source>
        <dbReference type="Pfam" id="PF13392"/>
    </source>
</evidence>
<dbReference type="Pfam" id="PF13392">
    <property type="entry name" value="HNH_3"/>
    <property type="match status" value="1"/>
</dbReference>
<dbReference type="InterPro" id="IPR003615">
    <property type="entry name" value="HNH_nuc"/>
</dbReference>
<accession>A0A8S5S6X2</accession>
<dbReference type="EMBL" id="BK032537">
    <property type="protein sequence ID" value="DAF46423.1"/>
    <property type="molecule type" value="Genomic_DNA"/>
</dbReference>
<dbReference type="GO" id="GO:0016788">
    <property type="term" value="F:hydrolase activity, acting on ester bonds"/>
    <property type="evidence" value="ECO:0007669"/>
    <property type="project" value="InterPro"/>
</dbReference>
<evidence type="ECO:0000259" key="1">
    <source>
        <dbReference type="Pfam" id="PF07463"/>
    </source>
</evidence>
<dbReference type="InterPro" id="IPR010902">
    <property type="entry name" value="NUMOD4"/>
</dbReference>
<keyword evidence="3" id="KW-0540">Nuclease</keyword>
<protein>
    <submittedName>
        <fullName evidence="3">Homing endonuclease</fullName>
    </submittedName>
</protein>